<organism evidence="9 10">
    <name type="scientific">Cyclobacterium lianum</name>
    <dbReference type="NCBI Taxonomy" id="388280"/>
    <lineage>
        <taxon>Bacteria</taxon>
        <taxon>Pseudomonadati</taxon>
        <taxon>Bacteroidota</taxon>
        <taxon>Cytophagia</taxon>
        <taxon>Cytophagales</taxon>
        <taxon>Cyclobacteriaceae</taxon>
        <taxon>Cyclobacterium</taxon>
    </lineage>
</organism>
<evidence type="ECO:0000256" key="1">
    <source>
        <dbReference type="ARBA" id="ARBA00001424"/>
    </source>
</evidence>
<dbReference type="InterPro" id="IPR007865">
    <property type="entry name" value="Aminopep_P_N"/>
</dbReference>
<evidence type="ECO:0000313" key="9">
    <source>
        <dbReference type="EMBL" id="SHN08757.1"/>
    </source>
</evidence>
<keyword evidence="9" id="KW-0645">Protease</keyword>
<keyword evidence="7" id="KW-0464">Manganese</keyword>
<dbReference type="GO" id="GO:0070006">
    <property type="term" value="F:metalloaminopeptidase activity"/>
    <property type="evidence" value="ECO:0007669"/>
    <property type="project" value="InterPro"/>
</dbReference>
<dbReference type="SMART" id="SM01011">
    <property type="entry name" value="AMP_N"/>
    <property type="match status" value="1"/>
</dbReference>
<protein>
    <recommendedName>
        <fullName evidence="4">Xaa-Pro aminopeptidase</fullName>
        <ecNumber evidence="4">3.4.11.9</ecNumber>
    </recommendedName>
</protein>
<evidence type="ECO:0000256" key="6">
    <source>
        <dbReference type="ARBA" id="ARBA00022801"/>
    </source>
</evidence>
<dbReference type="GO" id="GO:0030145">
    <property type="term" value="F:manganese ion binding"/>
    <property type="evidence" value="ECO:0007669"/>
    <property type="project" value="InterPro"/>
</dbReference>
<comment type="cofactor">
    <cofactor evidence="2">
        <name>Mn(2+)</name>
        <dbReference type="ChEBI" id="CHEBI:29035"/>
    </cofactor>
</comment>
<dbReference type="InterPro" id="IPR036005">
    <property type="entry name" value="Creatinase/aminopeptidase-like"/>
</dbReference>
<dbReference type="EC" id="3.4.11.9" evidence="4"/>
<dbReference type="OrthoDB" id="9806388at2"/>
<accession>A0A1M7NX86</accession>
<keyword evidence="10" id="KW-1185">Reference proteome</keyword>
<name>A0A1M7NX86_9BACT</name>
<evidence type="ECO:0000256" key="2">
    <source>
        <dbReference type="ARBA" id="ARBA00001936"/>
    </source>
</evidence>
<evidence type="ECO:0000256" key="3">
    <source>
        <dbReference type="ARBA" id="ARBA00008766"/>
    </source>
</evidence>
<evidence type="ECO:0000313" key="10">
    <source>
        <dbReference type="Proteomes" id="UP000184513"/>
    </source>
</evidence>
<evidence type="ECO:0000259" key="8">
    <source>
        <dbReference type="SMART" id="SM01011"/>
    </source>
</evidence>
<dbReference type="PANTHER" id="PTHR43226">
    <property type="entry name" value="XAA-PRO AMINOPEPTIDASE 3"/>
    <property type="match status" value="1"/>
</dbReference>
<feature type="domain" description="Aminopeptidase P N-terminal" evidence="8">
    <location>
        <begin position="4"/>
        <end position="134"/>
    </location>
</feature>
<keyword evidence="5" id="KW-0479">Metal-binding</keyword>
<dbReference type="SUPFAM" id="SSF55920">
    <property type="entry name" value="Creatinase/aminopeptidase"/>
    <property type="match status" value="1"/>
</dbReference>
<dbReference type="PANTHER" id="PTHR43226:SF4">
    <property type="entry name" value="XAA-PRO AMINOPEPTIDASE 3"/>
    <property type="match status" value="1"/>
</dbReference>
<dbReference type="InterPro" id="IPR000994">
    <property type="entry name" value="Pept_M24"/>
</dbReference>
<dbReference type="GO" id="GO:0005829">
    <property type="term" value="C:cytosol"/>
    <property type="evidence" value="ECO:0007669"/>
    <property type="project" value="TreeGrafter"/>
</dbReference>
<dbReference type="Proteomes" id="UP000184513">
    <property type="component" value="Unassembled WGS sequence"/>
</dbReference>
<evidence type="ECO:0000256" key="5">
    <source>
        <dbReference type="ARBA" id="ARBA00022723"/>
    </source>
</evidence>
<dbReference type="CDD" id="cd01087">
    <property type="entry name" value="Prolidase"/>
    <property type="match status" value="1"/>
</dbReference>
<dbReference type="Gene3D" id="3.90.230.10">
    <property type="entry name" value="Creatinase/methionine aminopeptidase superfamily"/>
    <property type="match status" value="1"/>
</dbReference>
<dbReference type="InterPro" id="IPR052433">
    <property type="entry name" value="X-Pro_dipept-like"/>
</dbReference>
<sequence length="462" mass="51917">MKLFSSNTYQERRQHLKKSLKGGILLFAGNEESSSNFKDNWYPFRQDSSFLYFFGLDLPGLVAVIDLDLDVEIIFGDELTTEELIWHGEKTKIADLATAVGVAQTRPLKDLQQYLDNGRKRKIHYLPPYRPENVQKIVHWLNIDVAQVPAQASDDFIRAVVALRSIKSNEEIAAIDEAVNTSVKMHRRVMQQAGAGMKEYELRAMLTGEAMAAGGNLSFLPIVTIDGQILHNHNYSNTLSEGKMVLGDFGAENELHYAGDITRTFPVGKKFTEQQKEIYQIIYTAQQAAVRALKPGIRFLDIHLLACKKLAEGLKEMGLMCGNVDDAVENGAHALFFQCGLGHMMGLDVHDMEDLGEEYVGYTPTLKKSTQFGLKSLRLGKELEAGNVVTVEPGLYFIPQLMDQWEAEKLHKDFINYGKLTKFRNFGGIRIEDGFHINPEGSSLLGDPLESTIEEIERLRSK</sequence>
<evidence type="ECO:0000256" key="7">
    <source>
        <dbReference type="ARBA" id="ARBA00023211"/>
    </source>
</evidence>
<proteinExistence type="inferred from homology"/>
<dbReference type="Pfam" id="PF05195">
    <property type="entry name" value="AMP_N"/>
    <property type="match status" value="1"/>
</dbReference>
<dbReference type="Gene3D" id="3.40.350.10">
    <property type="entry name" value="Creatinase/prolidase N-terminal domain"/>
    <property type="match status" value="1"/>
</dbReference>
<keyword evidence="9" id="KW-0031">Aminopeptidase</keyword>
<comment type="similarity">
    <text evidence="3">Belongs to the peptidase M24B family.</text>
</comment>
<dbReference type="SUPFAM" id="SSF53092">
    <property type="entry name" value="Creatinase/prolidase N-terminal domain"/>
    <property type="match status" value="1"/>
</dbReference>
<evidence type="ECO:0000256" key="4">
    <source>
        <dbReference type="ARBA" id="ARBA00012574"/>
    </source>
</evidence>
<dbReference type="STRING" id="388280.SAMN04488057_106148"/>
<keyword evidence="6" id="KW-0378">Hydrolase</keyword>
<dbReference type="InterPro" id="IPR029149">
    <property type="entry name" value="Creatin/AminoP/Spt16_N"/>
</dbReference>
<comment type="catalytic activity">
    <reaction evidence="1">
        <text>Release of any N-terminal amino acid, including proline, that is linked to proline, even from a dipeptide or tripeptide.</text>
        <dbReference type="EC" id="3.4.11.9"/>
    </reaction>
</comment>
<dbReference type="EMBL" id="FRCY01000006">
    <property type="protein sequence ID" value="SHN08757.1"/>
    <property type="molecule type" value="Genomic_DNA"/>
</dbReference>
<dbReference type="AlphaFoldDB" id="A0A1M7NX86"/>
<reference evidence="9 10" key="1">
    <citation type="submission" date="2016-11" db="EMBL/GenBank/DDBJ databases">
        <authorList>
            <person name="Jaros S."/>
            <person name="Januszkiewicz K."/>
            <person name="Wedrychowicz H."/>
        </authorList>
    </citation>
    <scope>NUCLEOTIDE SEQUENCE [LARGE SCALE GENOMIC DNA]</scope>
    <source>
        <strain evidence="9 10">CGMCC 1.6102</strain>
    </source>
</reference>
<dbReference type="GO" id="GO:0006508">
    <property type="term" value="P:proteolysis"/>
    <property type="evidence" value="ECO:0007669"/>
    <property type="project" value="TreeGrafter"/>
</dbReference>
<dbReference type="Pfam" id="PF00557">
    <property type="entry name" value="Peptidase_M24"/>
    <property type="match status" value="1"/>
</dbReference>
<dbReference type="RefSeq" id="WP_073094794.1">
    <property type="nucleotide sequence ID" value="NZ_FRCY01000006.1"/>
</dbReference>
<gene>
    <name evidence="9" type="ORF">SAMN04488057_106148</name>
</gene>